<sequence>VAVVLGDDGYRRSTIVFYGAARAQGAQRVGARQVGITNNERRAIRHVDGAHDVFVVLELARTARYYVAVERATAHDVGIQLLAIGAHAVAAHHREVVAAEA</sequence>
<protein>
    <submittedName>
        <fullName evidence="1">Uncharacterized protein</fullName>
    </submittedName>
</protein>
<dbReference type="EMBL" id="BKCJ011250254">
    <property type="protein sequence ID" value="GFD10128.1"/>
    <property type="molecule type" value="Genomic_DNA"/>
</dbReference>
<gene>
    <name evidence="1" type="ORF">Tci_882097</name>
</gene>
<evidence type="ECO:0000313" key="1">
    <source>
        <dbReference type="EMBL" id="GFD10128.1"/>
    </source>
</evidence>
<dbReference type="AlphaFoldDB" id="A0A699TLU8"/>
<comment type="caution">
    <text evidence="1">The sequence shown here is derived from an EMBL/GenBank/DDBJ whole genome shotgun (WGS) entry which is preliminary data.</text>
</comment>
<proteinExistence type="predicted"/>
<organism evidence="1">
    <name type="scientific">Tanacetum cinerariifolium</name>
    <name type="common">Dalmatian daisy</name>
    <name type="synonym">Chrysanthemum cinerariifolium</name>
    <dbReference type="NCBI Taxonomy" id="118510"/>
    <lineage>
        <taxon>Eukaryota</taxon>
        <taxon>Viridiplantae</taxon>
        <taxon>Streptophyta</taxon>
        <taxon>Embryophyta</taxon>
        <taxon>Tracheophyta</taxon>
        <taxon>Spermatophyta</taxon>
        <taxon>Magnoliopsida</taxon>
        <taxon>eudicotyledons</taxon>
        <taxon>Gunneridae</taxon>
        <taxon>Pentapetalae</taxon>
        <taxon>asterids</taxon>
        <taxon>campanulids</taxon>
        <taxon>Asterales</taxon>
        <taxon>Asteraceae</taxon>
        <taxon>Asteroideae</taxon>
        <taxon>Anthemideae</taxon>
        <taxon>Anthemidinae</taxon>
        <taxon>Tanacetum</taxon>
    </lineage>
</organism>
<feature type="non-terminal residue" evidence="1">
    <location>
        <position position="1"/>
    </location>
</feature>
<reference evidence="1" key="1">
    <citation type="journal article" date="2019" name="Sci. Rep.">
        <title>Draft genome of Tanacetum cinerariifolium, the natural source of mosquito coil.</title>
        <authorList>
            <person name="Yamashiro T."/>
            <person name="Shiraishi A."/>
            <person name="Satake H."/>
            <person name="Nakayama K."/>
        </authorList>
    </citation>
    <scope>NUCLEOTIDE SEQUENCE</scope>
</reference>
<name>A0A699TLU8_TANCI</name>
<accession>A0A699TLU8</accession>